<evidence type="ECO:0000313" key="2">
    <source>
        <dbReference type="Proteomes" id="UP000480548"/>
    </source>
</evidence>
<evidence type="ECO:0000313" key="1">
    <source>
        <dbReference type="EMBL" id="KAF3141732.1"/>
    </source>
</evidence>
<dbReference type="Proteomes" id="UP000480548">
    <property type="component" value="Unassembled WGS sequence"/>
</dbReference>
<accession>A0A7C8K2U3</accession>
<dbReference type="EMBL" id="WIQZ01000013">
    <property type="protein sequence ID" value="KAF3141732.1"/>
    <property type="molecule type" value="Genomic_DNA"/>
</dbReference>
<proteinExistence type="predicted"/>
<dbReference type="AlphaFoldDB" id="A0A7C8K2U3"/>
<name>A0A7C8K2U3_ORBOL</name>
<gene>
    <name evidence="1" type="ORF">TWF703_001754</name>
</gene>
<protein>
    <submittedName>
        <fullName evidence="1">Uncharacterized protein</fullName>
    </submittedName>
</protein>
<organism evidence="1 2">
    <name type="scientific">Orbilia oligospora</name>
    <name type="common">Nematode-trapping fungus</name>
    <name type="synonym">Arthrobotrys oligospora</name>
    <dbReference type="NCBI Taxonomy" id="2813651"/>
    <lineage>
        <taxon>Eukaryota</taxon>
        <taxon>Fungi</taxon>
        <taxon>Dikarya</taxon>
        <taxon>Ascomycota</taxon>
        <taxon>Pezizomycotina</taxon>
        <taxon>Orbiliomycetes</taxon>
        <taxon>Orbiliales</taxon>
        <taxon>Orbiliaceae</taxon>
        <taxon>Orbilia</taxon>
    </lineage>
</organism>
<sequence length="478" mass="54110">MATTTEPYISIFDSDLEWPLPPSVMIEEALQNNPFMAAAAGKTFTEELPSTWKRIPRIATTAFTVPTSPATTHDHTLNGSSEFGYDGSGTSCVNPVSSATSLDLHGPGIPPAPSFHPKAQNKHPPYINSSMWQGGTRHKKAWGSTSHQDLPEGFESQSVPSNPEAYILRHENSNSRILITPDGAMKPFYDAQKQSYFNSQHPFPPDIIYYDPTNGLPVHVVSYSQPDPTQTLPPFNPVEGIASRMPVFKDEIIPTFNMGYYPNLLHLPSRPSDVLVYFNSICAAAALSPNLKAWMDDNLQETEIRFCGLDDAVFQMCEAYSGKPLRGPSNELERDSEAKDFKVAPHSSLFFDWALELQECRLHLERLNKLAYNPVMNKCKVEVVWKALVYFRDNWANNIFSQCDNELWEASEEEMEWMKEYHAFNREMQRLMKTVEDDLVEVGRLENMVTAFRGAIWKAETKFKKLKDTFRSTMSVVD</sequence>
<comment type="caution">
    <text evidence="1">The sequence shown here is derived from an EMBL/GenBank/DDBJ whole genome shotgun (WGS) entry which is preliminary data.</text>
</comment>
<reference evidence="1 2" key="1">
    <citation type="submission" date="2019-06" db="EMBL/GenBank/DDBJ databases">
        <authorList>
            <person name="Palmer J.M."/>
        </authorList>
    </citation>
    <scope>NUCLEOTIDE SEQUENCE [LARGE SCALE GENOMIC DNA]</scope>
    <source>
        <strain evidence="1 2">TWF703</strain>
    </source>
</reference>